<evidence type="ECO:0000256" key="9">
    <source>
        <dbReference type="ARBA" id="ARBA00048679"/>
    </source>
</evidence>
<dbReference type="SUPFAM" id="SSF56112">
    <property type="entry name" value="Protein kinase-like (PK-like)"/>
    <property type="match status" value="1"/>
</dbReference>
<dbReference type="Pfam" id="PF00069">
    <property type="entry name" value="Pkinase"/>
    <property type="match status" value="2"/>
</dbReference>
<feature type="compositionally biased region" description="Polar residues" evidence="11">
    <location>
        <begin position="145"/>
        <end position="157"/>
    </location>
</feature>
<dbReference type="Gene3D" id="1.10.510.10">
    <property type="entry name" value="Transferase(Phosphotransferase) domain 1"/>
    <property type="match status" value="1"/>
</dbReference>
<evidence type="ECO:0000256" key="2">
    <source>
        <dbReference type="ARBA" id="ARBA00022527"/>
    </source>
</evidence>
<dbReference type="InterPro" id="IPR005543">
    <property type="entry name" value="PASTA_dom"/>
</dbReference>
<keyword evidence="16" id="KW-1185">Reference proteome</keyword>
<feature type="region of interest" description="Disordered" evidence="11">
    <location>
        <begin position="654"/>
        <end position="788"/>
    </location>
</feature>
<dbReference type="SMART" id="SM00220">
    <property type="entry name" value="S_TKc"/>
    <property type="match status" value="1"/>
</dbReference>
<feature type="region of interest" description="Disordered" evidence="11">
    <location>
        <begin position="111"/>
        <end position="199"/>
    </location>
</feature>
<feature type="region of interest" description="Disordered" evidence="11">
    <location>
        <begin position="494"/>
        <end position="528"/>
    </location>
</feature>
<feature type="compositionally biased region" description="Gly residues" evidence="11">
    <location>
        <begin position="751"/>
        <end position="774"/>
    </location>
</feature>
<keyword evidence="6" id="KW-0418">Kinase</keyword>
<feature type="domain" description="PASTA" evidence="14">
    <location>
        <begin position="540"/>
        <end position="608"/>
    </location>
</feature>
<dbReference type="InterPro" id="IPR017441">
    <property type="entry name" value="Protein_kinase_ATP_BS"/>
</dbReference>
<dbReference type="InterPro" id="IPR000719">
    <property type="entry name" value="Prot_kinase_dom"/>
</dbReference>
<dbReference type="InterPro" id="IPR011009">
    <property type="entry name" value="Kinase-like_dom_sf"/>
</dbReference>
<comment type="caution">
    <text evidence="15">The sequence shown here is derived from an EMBL/GenBank/DDBJ whole genome shotgun (WGS) entry which is preliminary data.</text>
</comment>
<keyword evidence="2" id="KW-0723">Serine/threonine-protein kinase</keyword>
<feature type="compositionally biased region" description="Acidic residues" evidence="11">
    <location>
        <begin position="686"/>
        <end position="747"/>
    </location>
</feature>
<keyword evidence="4" id="KW-0677">Repeat</keyword>
<dbReference type="PROSITE" id="PS00107">
    <property type="entry name" value="PROTEIN_KINASE_ATP"/>
    <property type="match status" value="1"/>
</dbReference>
<organism evidence="15 16">
    <name type="scientific">Nesterenkonia aerolata</name>
    <dbReference type="NCBI Taxonomy" id="3074079"/>
    <lineage>
        <taxon>Bacteria</taxon>
        <taxon>Bacillati</taxon>
        <taxon>Actinomycetota</taxon>
        <taxon>Actinomycetes</taxon>
        <taxon>Micrococcales</taxon>
        <taxon>Micrococcaceae</taxon>
        <taxon>Nesterenkonia</taxon>
    </lineage>
</organism>
<keyword evidence="12" id="KW-0812">Transmembrane</keyword>
<comment type="catalytic activity">
    <reaction evidence="8">
        <text>L-threonyl-[protein] + ATP = O-phospho-L-threonyl-[protein] + ADP + H(+)</text>
        <dbReference type="Rhea" id="RHEA:46608"/>
        <dbReference type="Rhea" id="RHEA-COMP:11060"/>
        <dbReference type="Rhea" id="RHEA-COMP:11605"/>
        <dbReference type="ChEBI" id="CHEBI:15378"/>
        <dbReference type="ChEBI" id="CHEBI:30013"/>
        <dbReference type="ChEBI" id="CHEBI:30616"/>
        <dbReference type="ChEBI" id="CHEBI:61977"/>
        <dbReference type="ChEBI" id="CHEBI:456216"/>
        <dbReference type="EC" id="2.7.11.1"/>
    </reaction>
</comment>
<feature type="compositionally biased region" description="Basic and acidic residues" evidence="11">
    <location>
        <begin position="115"/>
        <end position="130"/>
    </location>
</feature>
<proteinExistence type="predicted"/>
<keyword evidence="5 10" id="KW-0547">Nucleotide-binding</keyword>
<evidence type="ECO:0000259" key="13">
    <source>
        <dbReference type="PROSITE" id="PS50011"/>
    </source>
</evidence>
<feature type="domain" description="PASTA" evidence="14">
    <location>
        <begin position="473"/>
        <end position="539"/>
    </location>
</feature>
<evidence type="ECO:0000256" key="4">
    <source>
        <dbReference type="ARBA" id="ARBA00022737"/>
    </source>
</evidence>
<evidence type="ECO:0000256" key="5">
    <source>
        <dbReference type="ARBA" id="ARBA00022741"/>
    </source>
</evidence>
<keyword evidence="12" id="KW-0472">Membrane</keyword>
<dbReference type="Gene3D" id="3.30.200.20">
    <property type="entry name" value="Phosphorylase Kinase, domain 1"/>
    <property type="match status" value="1"/>
</dbReference>
<gene>
    <name evidence="15" type="ORF">RIL96_10995</name>
</gene>
<evidence type="ECO:0000256" key="3">
    <source>
        <dbReference type="ARBA" id="ARBA00022679"/>
    </source>
</evidence>
<keyword evidence="7 10" id="KW-0067">ATP-binding</keyword>
<keyword evidence="12" id="KW-1133">Transmembrane helix</keyword>
<name>A0ABU2DUM1_9MICC</name>
<evidence type="ECO:0000256" key="11">
    <source>
        <dbReference type="SAM" id="MobiDB-lite"/>
    </source>
</evidence>
<dbReference type="PROSITE" id="PS50011">
    <property type="entry name" value="PROTEIN_KINASE_DOM"/>
    <property type="match status" value="1"/>
</dbReference>
<dbReference type="Gene3D" id="3.30.10.20">
    <property type="match status" value="3"/>
</dbReference>
<dbReference type="CDD" id="cd06577">
    <property type="entry name" value="PASTA_pknB"/>
    <property type="match status" value="3"/>
</dbReference>
<dbReference type="PROSITE" id="PS51178">
    <property type="entry name" value="PASTA"/>
    <property type="match status" value="2"/>
</dbReference>
<evidence type="ECO:0000256" key="6">
    <source>
        <dbReference type="ARBA" id="ARBA00022777"/>
    </source>
</evidence>
<evidence type="ECO:0000256" key="8">
    <source>
        <dbReference type="ARBA" id="ARBA00047899"/>
    </source>
</evidence>
<feature type="compositionally biased region" description="Polar residues" evidence="11">
    <location>
        <begin position="654"/>
        <end position="677"/>
    </location>
</feature>
<dbReference type="PANTHER" id="PTHR43289">
    <property type="entry name" value="MITOGEN-ACTIVATED PROTEIN KINASE KINASE KINASE 20-RELATED"/>
    <property type="match status" value="1"/>
</dbReference>
<feature type="compositionally biased region" description="Acidic residues" evidence="11">
    <location>
        <begin position="494"/>
        <end position="513"/>
    </location>
</feature>
<dbReference type="SMART" id="SM00740">
    <property type="entry name" value="PASTA"/>
    <property type="match status" value="3"/>
</dbReference>
<dbReference type="CDD" id="cd14014">
    <property type="entry name" value="STKc_PknB_like"/>
    <property type="match status" value="1"/>
</dbReference>
<dbReference type="PROSITE" id="PS00108">
    <property type="entry name" value="PROTEIN_KINASE_ST"/>
    <property type="match status" value="1"/>
</dbReference>
<dbReference type="EC" id="2.7.11.1" evidence="1"/>
<comment type="catalytic activity">
    <reaction evidence="9">
        <text>L-seryl-[protein] + ATP = O-phospho-L-seryl-[protein] + ADP + H(+)</text>
        <dbReference type="Rhea" id="RHEA:17989"/>
        <dbReference type="Rhea" id="RHEA-COMP:9863"/>
        <dbReference type="Rhea" id="RHEA-COMP:11604"/>
        <dbReference type="ChEBI" id="CHEBI:15378"/>
        <dbReference type="ChEBI" id="CHEBI:29999"/>
        <dbReference type="ChEBI" id="CHEBI:30616"/>
        <dbReference type="ChEBI" id="CHEBI:83421"/>
        <dbReference type="ChEBI" id="CHEBI:456216"/>
        <dbReference type="EC" id="2.7.11.1"/>
    </reaction>
</comment>
<accession>A0ABU2DUM1</accession>
<evidence type="ECO:0000256" key="10">
    <source>
        <dbReference type="PROSITE-ProRule" id="PRU10141"/>
    </source>
</evidence>
<dbReference type="Pfam" id="PF03793">
    <property type="entry name" value="PASTA"/>
    <property type="match status" value="3"/>
</dbReference>
<evidence type="ECO:0000256" key="1">
    <source>
        <dbReference type="ARBA" id="ARBA00012513"/>
    </source>
</evidence>
<feature type="domain" description="Protein kinase" evidence="13">
    <location>
        <begin position="13"/>
        <end position="381"/>
    </location>
</feature>
<evidence type="ECO:0000256" key="12">
    <source>
        <dbReference type="SAM" id="Phobius"/>
    </source>
</evidence>
<dbReference type="RefSeq" id="WP_310549073.1">
    <property type="nucleotide sequence ID" value="NZ_JAVKGR010000016.1"/>
</dbReference>
<evidence type="ECO:0000256" key="7">
    <source>
        <dbReference type="ARBA" id="ARBA00022840"/>
    </source>
</evidence>
<sequence>MNGTDDRILNERYRIASLIGRGGMADVYLAHDLSLDREVAIKMLRPDLARDPQFQGRFRREAQSSASLNHPNIVGVYDTGRTDVEDSHEHAVQTPFIVMEYVDGVTLRHIMHGTPRPEGEDTQETGRRDQAAGSSEPVGAAPHGSSPQEDPEQTQAGSPFDADAVPGDEDAVPEGPDVLDLADSAPESAEEPRPAAEVGSPLQARIDEALNKPVSDQEAVDYLSGILGALGYSHSRGIVHRDIKPSNVMVTQSGDVKVMDFGIARAMADTSSTMTQTSTVVGTAQYLSPEQARGEIVDHRSDLYSAGCVLFELLTNRPPFQGESPVSVAYQHVREEPPRVSRFNAAVSPAVESVVAKALAKDPELRFQSAAEFDQALSDALRGIHVASAHEAAYQEENPTQAVAAVPAAVGAAAAGGAGAAAAPSARTPEDPAVHEAAARGGSSRRRGLIWLWIVLMVLLIAVGAWALTRMLDAQNTEIPDVAGMPRAEAVEELEDADIDPESETVADDDVEEDHAVGTDPEAGTRVGPEDDVTLLISAGPDQVAVPEGLQGSTEEEAREALEDVGLEVGEVTDGPHPTVEEGMLVDFDPEAGTMVSRGTEVDLVLSNGLVELPDVTGMSESEAVALLQNDYGLQASTYTWEIGDVPAGQVLSMQSGGTDVTGGSQVPQGSTISLAISTPPRPDPTPEDEGDDDETEEPDEEETTEEPDDEETDEDETEEPEDEETTEEPDEEETTEDSSPTDEDTSDNGGDNGNGNNDGGDSGNGDNGNSGDDGNGDNSDNGDGDDD</sequence>
<evidence type="ECO:0000259" key="14">
    <source>
        <dbReference type="PROSITE" id="PS51178"/>
    </source>
</evidence>
<reference evidence="15 16" key="1">
    <citation type="submission" date="2023-09" db="EMBL/GenBank/DDBJ databases">
        <title>Description of three actinobacteria isolated from air of manufacturing shop in a pharmaceutical factory.</title>
        <authorList>
            <person name="Zhang D.-F."/>
        </authorList>
    </citation>
    <scope>NUCLEOTIDE SEQUENCE [LARGE SCALE GENOMIC DNA]</scope>
    <source>
        <strain evidence="15 16">LY-0111</strain>
    </source>
</reference>
<evidence type="ECO:0000313" key="15">
    <source>
        <dbReference type="EMBL" id="MDR8020091.1"/>
    </source>
</evidence>
<dbReference type="EMBL" id="JAVKGR010000016">
    <property type="protein sequence ID" value="MDR8020091.1"/>
    <property type="molecule type" value="Genomic_DNA"/>
</dbReference>
<dbReference type="InterPro" id="IPR008271">
    <property type="entry name" value="Ser/Thr_kinase_AS"/>
</dbReference>
<protein>
    <recommendedName>
        <fullName evidence="1">non-specific serine/threonine protein kinase</fullName>
        <ecNumber evidence="1">2.7.11.1</ecNumber>
    </recommendedName>
</protein>
<dbReference type="PANTHER" id="PTHR43289:SF6">
    <property type="entry name" value="SERINE_THREONINE-PROTEIN KINASE NEKL-3"/>
    <property type="match status" value="1"/>
</dbReference>
<dbReference type="Proteomes" id="UP001251870">
    <property type="component" value="Unassembled WGS sequence"/>
</dbReference>
<feature type="binding site" evidence="10">
    <location>
        <position position="42"/>
    </location>
    <ligand>
        <name>ATP</name>
        <dbReference type="ChEBI" id="CHEBI:30616"/>
    </ligand>
</feature>
<keyword evidence="3" id="KW-0808">Transferase</keyword>
<evidence type="ECO:0000313" key="16">
    <source>
        <dbReference type="Proteomes" id="UP001251870"/>
    </source>
</evidence>
<feature type="transmembrane region" description="Helical" evidence="12">
    <location>
        <begin position="449"/>
        <end position="468"/>
    </location>
</feature>